<reference evidence="2 3" key="1">
    <citation type="journal article" date="2019" name="Nat. Ecol. Evol.">
        <title>Megaphylogeny resolves global patterns of mushroom evolution.</title>
        <authorList>
            <person name="Varga T."/>
            <person name="Krizsan K."/>
            <person name="Foldi C."/>
            <person name="Dima B."/>
            <person name="Sanchez-Garcia M."/>
            <person name="Sanchez-Ramirez S."/>
            <person name="Szollosi G.J."/>
            <person name="Szarkandi J.G."/>
            <person name="Papp V."/>
            <person name="Albert L."/>
            <person name="Andreopoulos W."/>
            <person name="Angelini C."/>
            <person name="Antonin V."/>
            <person name="Barry K.W."/>
            <person name="Bougher N.L."/>
            <person name="Buchanan P."/>
            <person name="Buyck B."/>
            <person name="Bense V."/>
            <person name="Catcheside P."/>
            <person name="Chovatia M."/>
            <person name="Cooper J."/>
            <person name="Damon W."/>
            <person name="Desjardin D."/>
            <person name="Finy P."/>
            <person name="Geml J."/>
            <person name="Haridas S."/>
            <person name="Hughes K."/>
            <person name="Justo A."/>
            <person name="Karasinski D."/>
            <person name="Kautmanova I."/>
            <person name="Kiss B."/>
            <person name="Kocsube S."/>
            <person name="Kotiranta H."/>
            <person name="LaButti K.M."/>
            <person name="Lechner B.E."/>
            <person name="Liimatainen K."/>
            <person name="Lipzen A."/>
            <person name="Lukacs Z."/>
            <person name="Mihaltcheva S."/>
            <person name="Morgado L.N."/>
            <person name="Niskanen T."/>
            <person name="Noordeloos M.E."/>
            <person name="Ohm R.A."/>
            <person name="Ortiz-Santana B."/>
            <person name="Ovrebo C."/>
            <person name="Racz N."/>
            <person name="Riley R."/>
            <person name="Savchenko A."/>
            <person name="Shiryaev A."/>
            <person name="Soop K."/>
            <person name="Spirin V."/>
            <person name="Szebenyi C."/>
            <person name="Tomsovsky M."/>
            <person name="Tulloss R.E."/>
            <person name="Uehling J."/>
            <person name="Grigoriev I.V."/>
            <person name="Vagvolgyi C."/>
            <person name="Papp T."/>
            <person name="Martin F.M."/>
            <person name="Miettinen O."/>
            <person name="Hibbett D.S."/>
            <person name="Nagy L.G."/>
        </authorList>
    </citation>
    <scope>NUCLEOTIDE SEQUENCE [LARGE SCALE GENOMIC DNA]</scope>
    <source>
        <strain evidence="2 3">CBS 962.96</strain>
    </source>
</reference>
<dbReference type="EMBL" id="ML179311">
    <property type="protein sequence ID" value="THU91248.1"/>
    <property type="molecule type" value="Genomic_DNA"/>
</dbReference>
<accession>A0A4S8LQV9</accession>
<dbReference type="OrthoDB" id="2959034at2759"/>
<feature type="compositionally biased region" description="Low complexity" evidence="1">
    <location>
        <begin position="509"/>
        <end position="539"/>
    </location>
</feature>
<feature type="compositionally biased region" description="Low complexity" evidence="1">
    <location>
        <begin position="81"/>
        <end position="91"/>
    </location>
</feature>
<feature type="compositionally biased region" description="Low complexity" evidence="1">
    <location>
        <begin position="151"/>
        <end position="182"/>
    </location>
</feature>
<feature type="region of interest" description="Disordered" evidence="1">
    <location>
        <begin position="460"/>
        <end position="556"/>
    </location>
</feature>
<feature type="compositionally biased region" description="Polar residues" evidence="1">
    <location>
        <begin position="103"/>
        <end position="115"/>
    </location>
</feature>
<name>A0A4S8LQV9_DENBC</name>
<dbReference type="Proteomes" id="UP000297245">
    <property type="component" value="Unassembled WGS sequence"/>
</dbReference>
<proteinExistence type="predicted"/>
<gene>
    <name evidence="2" type="ORF">K435DRAFT_236781</name>
</gene>
<protein>
    <submittedName>
        <fullName evidence="2">Uncharacterized protein</fullName>
    </submittedName>
</protein>
<evidence type="ECO:0000313" key="3">
    <source>
        <dbReference type="Proteomes" id="UP000297245"/>
    </source>
</evidence>
<feature type="compositionally biased region" description="Pro residues" evidence="1">
    <location>
        <begin position="464"/>
        <end position="479"/>
    </location>
</feature>
<feature type="compositionally biased region" description="Low complexity" evidence="1">
    <location>
        <begin position="49"/>
        <end position="67"/>
    </location>
</feature>
<feature type="region of interest" description="Disordered" evidence="1">
    <location>
        <begin position="1"/>
        <end position="225"/>
    </location>
</feature>
<evidence type="ECO:0000313" key="2">
    <source>
        <dbReference type="EMBL" id="THU91248.1"/>
    </source>
</evidence>
<sequence>MIIKREDYSSSSMAATSAAALKAEEALAEASQNPSEHDAPPSYDDIDYNSVPNSNTSPSTASRPSSSDFQFVRPQPRAHHQQQSPPSSSQPTLRPPILDSHSAPVSTTLRHSSYDLSPHSPHFPPSLPSSSTLTLAVPSQTGSPHAPPSLPSSSTLTLVAPTHASHSPSLPSSSTQTLVSPTHIRHASHSPRSNSFPSDPGDEKPPTHPSISGRRHSSTGTPHVAPVFVPKKRGFFNGGKEKVAKEAREWVIAHINDLVRQTHNYDLDACNSILGACTEACTLTSKLFLSDILREPIIDGHTPFYWSIIHRPAKSHLVPDLLVALLTFGSPLSAETRADIRHACLMVNDQKLFQHLRCSRKYMPERKPEMIVNGKHPFDEIRVQEYPGAEAVFTVDFEMPMFVKRMHLEQEVSLEFIAHRRAFHLHFKPSSSSKSSTPSWELTLTLSEFSSPTFVDSQFSILAPSPPSPSAPKLPPRPTAPAGSIRPYTDKLGNNSKMNKHPKPSPSMPNLLSTTTNTNSRGNSPSPLGSPRGSPRLGGTPNHFANGTSSPKPAEPLTVRVKSYSMIAPGKKGITVSLEDCEIGTAIRMHTNR</sequence>
<keyword evidence="3" id="KW-1185">Reference proteome</keyword>
<evidence type="ECO:0000256" key="1">
    <source>
        <dbReference type="SAM" id="MobiDB-lite"/>
    </source>
</evidence>
<organism evidence="2 3">
    <name type="scientific">Dendrothele bispora (strain CBS 962.96)</name>
    <dbReference type="NCBI Taxonomy" id="1314807"/>
    <lineage>
        <taxon>Eukaryota</taxon>
        <taxon>Fungi</taxon>
        <taxon>Dikarya</taxon>
        <taxon>Basidiomycota</taxon>
        <taxon>Agaricomycotina</taxon>
        <taxon>Agaricomycetes</taxon>
        <taxon>Agaricomycetidae</taxon>
        <taxon>Agaricales</taxon>
        <taxon>Agaricales incertae sedis</taxon>
        <taxon>Dendrothele</taxon>
    </lineage>
</organism>
<feature type="compositionally biased region" description="Low complexity" evidence="1">
    <location>
        <begin position="9"/>
        <end position="21"/>
    </location>
</feature>
<dbReference type="AlphaFoldDB" id="A0A4S8LQV9"/>